<dbReference type="AlphaFoldDB" id="A0A517WAM2"/>
<accession>A0A517WAM2</accession>
<gene>
    <name evidence="1" type="ORF">V6x_20060</name>
</gene>
<proteinExistence type="predicted"/>
<protein>
    <submittedName>
        <fullName evidence="1">Uncharacterized protein</fullName>
    </submittedName>
</protein>
<dbReference type="RefSeq" id="WP_145039001.1">
    <property type="nucleotide sequence ID" value="NZ_CP036347.1"/>
</dbReference>
<evidence type="ECO:0000313" key="2">
    <source>
        <dbReference type="Proteomes" id="UP000320722"/>
    </source>
</evidence>
<dbReference type="EMBL" id="CP036347">
    <property type="protein sequence ID" value="QDU02304.1"/>
    <property type="molecule type" value="Genomic_DNA"/>
</dbReference>
<organism evidence="1 2">
    <name type="scientific">Gimesia chilikensis</name>
    <dbReference type="NCBI Taxonomy" id="2605989"/>
    <lineage>
        <taxon>Bacteria</taxon>
        <taxon>Pseudomonadati</taxon>
        <taxon>Planctomycetota</taxon>
        <taxon>Planctomycetia</taxon>
        <taxon>Planctomycetales</taxon>
        <taxon>Planctomycetaceae</taxon>
        <taxon>Gimesia</taxon>
    </lineage>
</organism>
<reference evidence="1 2" key="1">
    <citation type="submission" date="2019-02" db="EMBL/GenBank/DDBJ databases">
        <title>Deep-cultivation of Planctomycetes and their phenomic and genomic characterization uncovers novel biology.</title>
        <authorList>
            <person name="Wiegand S."/>
            <person name="Jogler M."/>
            <person name="Boedeker C."/>
            <person name="Pinto D."/>
            <person name="Vollmers J."/>
            <person name="Rivas-Marin E."/>
            <person name="Kohn T."/>
            <person name="Peeters S.H."/>
            <person name="Heuer A."/>
            <person name="Rast P."/>
            <person name="Oberbeckmann S."/>
            <person name="Bunk B."/>
            <person name="Jeske O."/>
            <person name="Meyerdierks A."/>
            <person name="Storesund J.E."/>
            <person name="Kallscheuer N."/>
            <person name="Luecker S."/>
            <person name="Lage O.M."/>
            <person name="Pohl T."/>
            <person name="Merkel B.J."/>
            <person name="Hornburger P."/>
            <person name="Mueller R.-W."/>
            <person name="Bruemmer F."/>
            <person name="Labrenz M."/>
            <person name="Spormann A.M."/>
            <person name="Op den Camp H."/>
            <person name="Overmann J."/>
            <person name="Amann R."/>
            <person name="Jetten M.S.M."/>
            <person name="Mascher T."/>
            <person name="Medema M.H."/>
            <person name="Devos D.P."/>
            <person name="Kaster A.-K."/>
            <person name="Ovreas L."/>
            <person name="Rohde M."/>
            <person name="Galperin M.Y."/>
            <person name="Jogler C."/>
        </authorList>
    </citation>
    <scope>NUCLEOTIDE SEQUENCE [LARGE SCALE GENOMIC DNA]</scope>
    <source>
        <strain evidence="1 2">V6</strain>
    </source>
</reference>
<name>A0A517WAM2_9PLAN</name>
<evidence type="ECO:0000313" key="1">
    <source>
        <dbReference type="EMBL" id="QDU02304.1"/>
    </source>
</evidence>
<sequence length="178" mass="20246">MQLVFVLCLIAILIALLLPEIEKNNVADMQGKQKDGPYWVYREYEYAGGPVISEISGSYKHSLQEILDMYASNLKKQQKQNEQELLAEGKKSAPKTICLVKDPAIESGVTDPVSENYALDEFLPVEYTREEKIEEIKHAIKNFKFDLSQYTAPQVARRNLAEAIQLLEQDLKKLEATP</sequence>
<dbReference type="Proteomes" id="UP000320722">
    <property type="component" value="Chromosome"/>
</dbReference>